<organism evidence="1 2">
    <name type="scientific">Paenibacillus rigui</name>
    <dbReference type="NCBI Taxonomy" id="554312"/>
    <lineage>
        <taxon>Bacteria</taxon>
        <taxon>Bacillati</taxon>
        <taxon>Bacillota</taxon>
        <taxon>Bacilli</taxon>
        <taxon>Bacillales</taxon>
        <taxon>Paenibacillaceae</taxon>
        <taxon>Paenibacillus</taxon>
    </lineage>
</organism>
<dbReference type="OrthoDB" id="9810101at2"/>
<dbReference type="PANTHER" id="PTHR10000:SF25">
    <property type="entry name" value="PHOSPHATASE YKRA-RELATED"/>
    <property type="match status" value="1"/>
</dbReference>
<dbReference type="InterPro" id="IPR006379">
    <property type="entry name" value="HAD-SF_hydro_IIB"/>
</dbReference>
<dbReference type="InterPro" id="IPR036412">
    <property type="entry name" value="HAD-like_sf"/>
</dbReference>
<gene>
    <name evidence="1" type="ORF">CF651_21250</name>
</gene>
<dbReference type="SFLD" id="SFLDS00003">
    <property type="entry name" value="Haloacid_Dehalogenase"/>
    <property type="match status" value="1"/>
</dbReference>
<dbReference type="PANTHER" id="PTHR10000">
    <property type="entry name" value="PHOSPHOSERINE PHOSPHATASE"/>
    <property type="match status" value="1"/>
</dbReference>
<dbReference type="NCBIfam" id="TIGR01484">
    <property type="entry name" value="HAD-SF-IIB"/>
    <property type="match status" value="1"/>
</dbReference>
<comment type="caution">
    <text evidence="1">The sequence shown here is derived from an EMBL/GenBank/DDBJ whole genome shotgun (WGS) entry which is preliminary data.</text>
</comment>
<dbReference type="GO" id="GO:0016791">
    <property type="term" value="F:phosphatase activity"/>
    <property type="evidence" value="ECO:0007669"/>
    <property type="project" value="TreeGrafter"/>
</dbReference>
<dbReference type="SFLD" id="SFLDG01140">
    <property type="entry name" value="C2.B:_Phosphomannomutase_and_P"/>
    <property type="match status" value="1"/>
</dbReference>
<dbReference type="InterPro" id="IPR000150">
    <property type="entry name" value="Cof"/>
</dbReference>
<keyword evidence="2" id="KW-1185">Reference proteome</keyword>
<sequence>MIKLAAFDVDGTLRDRDYLPESTKLALHKLKEEGVQLALCTGRSEYEMASLYKELEIDWAITCNGSHIGHRGSTVFGTPFEKETVTRWLREAERAGHEVLLYGAELMFSNRPDAPLFRRAQVEIGFMEPVQLQSIDDVPDIYQCIVFCTEQEEAAYTGQEQEPLYVHRWRDWAVDFNPSGMNKAVGLMKLLDHLGIPKEEAAAFGDGLNDLEMIETVGMGIAMGNAGDALKAKARFVTQTMHEDGIAYAVDQWLLR</sequence>
<dbReference type="Gene3D" id="3.40.50.1000">
    <property type="entry name" value="HAD superfamily/HAD-like"/>
    <property type="match status" value="1"/>
</dbReference>
<accession>A0A229ULQ6</accession>
<dbReference type="EMBL" id="NMQW01000033">
    <property type="protein sequence ID" value="OXM84313.1"/>
    <property type="molecule type" value="Genomic_DNA"/>
</dbReference>
<protein>
    <recommendedName>
        <fullName evidence="3">Hydrolase Cof</fullName>
    </recommendedName>
</protein>
<dbReference type="GO" id="GO:0000287">
    <property type="term" value="F:magnesium ion binding"/>
    <property type="evidence" value="ECO:0007669"/>
    <property type="project" value="TreeGrafter"/>
</dbReference>
<dbReference type="AlphaFoldDB" id="A0A229ULQ6"/>
<name>A0A229ULQ6_9BACL</name>
<reference evidence="1 2" key="1">
    <citation type="submission" date="2017-07" db="EMBL/GenBank/DDBJ databases">
        <title>Genome sequencing and assembly of Paenibacillus rigui.</title>
        <authorList>
            <person name="Mayilraj S."/>
        </authorList>
    </citation>
    <scope>NUCLEOTIDE SEQUENCE [LARGE SCALE GENOMIC DNA]</scope>
    <source>
        <strain evidence="1 2">JCM 16352</strain>
    </source>
</reference>
<dbReference type="RefSeq" id="WP_094016885.1">
    <property type="nucleotide sequence ID" value="NZ_NMQW01000033.1"/>
</dbReference>
<evidence type="ECO:0000313" key="1">
    <source>
        <dbReference type="EMBL" id="OXM84313.1"/>
    </source>
</evidence>
<dbReference type="Pfam" id="PF08282">
    <property type="entry name" value="Hydrolase_3"/>
    <property type="match status" value="1"/>
</dbReference>
<dbReference type="NCBIfam" id="TIGR00099">
    <property type="entry name" value="Cof-subfamily"/>
    <property type="match status" value="1"/>
</dbReference>
<dbReference type="PROSITE" id="PS01229">
    <property type="entry name" value="COF_2"/>
    <property type="match status" value="1"/>
</dbReference>
<dbReference type="Gene3D" id="3.30.1240.10">
    <property type="match status" value="1"/>
</dbReference>
<evidence type="ECO:0000313" key="2">
    <source>
        <dbReference type="Proteomes" id="UP000215509"/>
    </source>
</evidence>
<dbReference type="InterPro" id="IPR023214">
    <property type="entry name" value="HAD_sf"/>
</dbReference>
<evidence type="ECO:0008006" key="3">
    <source>
        <dbReference type="Google" id="ProtNLM"/>
    </source>
</evidence>
<dbReference type="GO" id="GO:0005829">
    <property type="term" value="C:cytosol"/>
    <property type="evidence" value="ECO:0007669"/>
    <property type="project" value="TreeGrafter"/>
</dbReference>
<proteinExistence type="predicted"/>
<dbReference type="Proteomes" id="UP000215509">
    <property type="component" value="Unassembled WGS sequence"/>
</dbReference>
<dbReference type="SUPFAM" id="SSF56784">
    <property type="entry name" value="HAD-like"/>
    <property type="match status" value="1"/>
</dbReference>